<gene>
    <name evidence="1" type="ORF">LOY88_004057</name>
</gene>
<reference evidence="1" key="1">
    <citation type="journal article" date="2022" name="bioRxiv">
        <title>Population genetic analysis of Ophidiomyces ophidiicola, the causative agent of snake fungal disease, indicates recent introductions to the USA.</title>
        <authorList>
            <person name="Ladner J.T."/>
            <person name="Palmer J.M."/>
            <person name="Ettinger C.L."/>
            <person name="Stajich J.E."/>
            <person name="Farrell T.M."/>
            <person name="Glorioso B.M."/>
            <person name="Lawson B."/>
            <person name="Price S.J."/>
            <person name="Stengle A.G."/>
            <person name="Grear D.A."/>
            <person name="Lorch J.M."/>
        </authorList>
    </citation>
    <scope>NUCLEOTIDE SEQUENCE</scope>
    <source>
        <strain evidence="1">NWHC 24266-5</strain>
    </source>
</reference>
<accession>A0ACB8UUP8</accession>
<sequence length="258" mass="29474">MAPTAEPEYTVIGAWTRYSSWTARVTTILDYYGIPYKPVFGSLGETTALSHSGLVPALSARSLQNGVQVNDSLAILEFLAESHPELPFWPKDRVLRALARSAVARMHSGLCRALQTTFHTNFLGKYTGNVPIGDDALVEIKRVLALWGDLRKKTAERLRELGEEDKGFLFGEFGIADSFFWPVLWRFRTYGFPFDSASPEALAWMKQMWSDPKMKEIQHDYYLQSKRPETVISVYDDIFKYLPGVQYTWFSEDWTFSA</sequence>
<organism evidence="1">
    <name type="scientific">Ophidiomyces ophidiicola</name>
    <dbReference type="NCBI Taxonomy" id="1387563"/>
    <lineage>
        <taxon>Eukaryota</taxon>
        <taxon>Fungi</taxon>
        <taxon>Dikarya</taxon>
        <taxon>Ascomycota</taxon>
        <taxon>Pezizomycotina</taxon>
        <taxon>Eurotiomycetes</taxon>
        <taxon>Eurotiomycetidae</taxon>
        <taxon>Onygenales</taxon>
        <taxon>Onygenaceae</taxon>
        <taxon>Ophidiomyces</taxon>
    </lineage>
</organism>
<name>A0ACB8UUP8_9EURO</name>
<comment type="caution">
    <text evidence="1">The sequence shown here is derived from an EMBL/GenBank/DDBJ whole genome shotgun (WGS) entry which is preliminary data.</text>
</comment>
<evidence type="ECO:0000313" key="1">
    <source>
        <dbReference type="EMBL" id="KAI2385556.1"/>
    </source>
</evidence>
<protein>
    <submittedName>
        <fullName evidence="1">Uncharacterized protein</fullName>
    </submittedName>
</protein>
<dbReference type="EMBL" id="JALBCA010000057">
    <property type="protein sequence ID" value="KAI2385556.1"/>
    <property type="molecule type" value="Genomic_DNA"/>
</dbReference>
<proteinExistence type="predicted"/>